<evidence type="ECO:0008006" key="4">
    <source>
        <dbReference type="Google" id="ProtNLM"/>
    </source>
</evidence>
<evidence type="ECO:0000256" key="1">
    <source>
        <dbReference type="SAM" id="Phobius"/>
    </source>
</evidence>
<dbReference type="InterPro" id="IPR036927">
    <property type="entry name" value="Cyt_c_oxase-like_su1_sf"/>
</dbReference>
<keyword evidence="3" id="KW-1185">Reference proteome</keyword>
<dbReference type="Proteomes" id="UP000704176">
    <property type="component" value="Unassembled WGS sequence"/>
</dbReference>
<dbReference type="Gene3D" id="1.20.210.10">
    <property type="entry name" value="Cytochrome c oxidase-like, subunit I domain"/>
    <property type="match status" value="1"/>
</dbReference>
<dbReference type="EMBL" id="JAIRBM010000002">
    <property type="protein sequence ID" value="MBZ6075271.1"/>
    <property type="molecule type" value="Genomic_DNA"/>
</dbReference>
<keyword evidence="1" id="KW-0812">Transmembrane</keyword>
<dbReference type="RefSeq" id="WP_224311327.1">
    <property type="nucleotide sequence ID" value="NZ_JAIRBM010000002.1"/>
</dbReference>
<organism evidence="2 3">
    <name type="scientific">Microvirga puerhi</name>
    <dbReference type="NCBI Taxonomy" id="2876078"/>
    <lineage>
        <taxon>Bacteria</taxon>
        <taxon>Pseudomonadati</taxon>
        <taxon>Pseudomonadota</taxon>
        <taxon>Alphaproteobacteria</taxon>
        <taxon>Hyphomicrobiales</taxon>
        <taxon>Methylobacteriaceae</taxon>
        <taxon>Microvirga</taxon>
    </lineage>
</organism>
<proteinExistence type="predicted"/>
<name>A0ABS7VJD0_9HYPH</name>
<comment type="caution">
    <text evidence="2">The sequence shown here is derived from an EMBL/GenBank/DDBJ whole genome shotgun (WGS) entry which is preliminary data.</text>
</comment>
<sequence length="135" mass="14547">MPKIDISFILLSAICLIIGIFLGIWMAAAHDFQFAPVHAHLNLLGWASLALFGLIYRAYPTLQASWLAKAHLLLSGSAAFAFPLGIYYSIAHEQHGLAIVMSFVTLAGVVIFFVNLVRAFFFASASAPAVAQPIA</sequence>
<dbReference type="SUPFAM" id="SSF81442">
    <property type="entry name" value="Cytochrome c oxidase subunit I-like"/>
    <property type="match status" value="1"/>
</dbReference>
<feature type="transmembrane region" description="Helical" evidence="1">
    <location>
        <begin position="7"/>
        <end position="28"/>
    </location>
</feature>
<keyword evidence="1" id="KW-1133">Transmembrane helix</keyword>
<feature type="transmembrane region" description="Helical" evidence="1">
    <location>
        <begin position="96"/>
        <end position="117"/>
    </location>
</feature>
<reference evidence="2 3" key="1">
    <citation type="submission" date="2021-09" db="EMBL/GenBank/DDBJ databases">
        <title>The complete genome sequence of a new microorganism.</title>
        <authorList>
            <person name="Zi Z."/>
        </authorList>
    </citation>
    <scope>NUCLEOTIDE SEQUENCE [LARGE SCALE GENOMIC DNA]</scope>
    <source>
        <strain evidence="2 3">WGZ8</strain>
    </source>
</reference>
<gene>
    <name evidence="2" type="ORF">K9B37_03025</name>
</gene>
<feature type="transmembrane region" description="Helical" evidence="1">
    <location>
        <begin position="40"/>
        <end position="59"/>
    </location>
</feature>
<keyword evidence="1" id="KW-0472">Membrane</keyword>
<evidence type="ECO:0000313" key="2">
    <source>
        <dbReference type="EMBL" id="MBZ6075271.1"/>
    </source>
</evidence>
<evidence type="ECO:0000313" key="3">
    <source>
        <dbReference type="Proteomes" id="UP000704176"/>
    </source>
</evidence>
<accession>A0ABS7VJD0</accession>
<feature type="transmembrane region" description="Helical" evidence="1">
    <location>
        <begin position="71"/>
        <end position="90"/>
    </location>
</feature>
<protein>
    <recommendedName>
        <fullName evidence="4">Cytochrome-c oxidase</fullName>
    </recommendedName>
</protein>